<keyword evidence="13" id="KW-0624">Polysaccharide degradation</keyword>
<evidence type="ECO:0000256" key="3">
    <source>
        <dbReference type="ARBA" id="ARBA00010730"/>
    </source>
</evidence>
<feature type="compositionally biased region" description="Polar residues" evidence="16">
    <location>
        <begin position="962"/>
        <end position="973"/>
    </location>
</feature>
<feature type="region of interest" description="Disordered" evidence="16">
    <location>
        <begin position="845"/>
        <end position="1045"/>
    </location>
</feature>
<feature type="compositionally biased region" description="Acidic residues" evidence="16">
    <location>
        <begin position="1020"/>
        <end position="1038"/>
    </location>
</feature>
<keyword evidence="11" id="KW-0326">Glycosidase</keyword>
<evidence type="ECO:0000256" key="5">
    <source>
        <dbReference type="ARBA" id="ARBA00022512"/>
    </source>
</evidence>
<accession>A0A8H7J116</accession>
<comment type="similarity">
    <text evidence="3">Belongs to the glycosyl hydrolase 81 family.</text>
</comment>
<feature type="domain" description="Glycosyl hydrolase family 81 C-terminal" evidence="19">
    <location>
        <begin position="472"/>
        <end position="822"/>
    </location>
</feature>
<evidence type="ECO:0000256" key="10">
    <source>
        <dbReference type="ARBA" id="ARBA00023277"/>
    </source>
</evidence>
<evidence type="ECO:0000259" key="19">
    <source>
        <dbReference type="Pfam" id="PF17652"/>
    </source>
</evidence>
<dbReference type="EMBL" id="RZGK01000012">
    <property type="protein sequence ID" value="KAF9694859.1"/>
    <property type="molecule type" value="Genomic_DNA"/>
</dbReference>
<dbReference type="GO" id="GO:0000272">
    <property type="term" value="P:polysaccharide catabolic process"/>
    <property type="evidence" value="ECO:0007669"/>
    <property type="project" value="UniProtKB-KW"/>
</dbReference>
<keyword evidence="8" id="KW-0378">Hydrolase</keyword>
<dbReference type="FunFam" id="1.20.5.420:FF:000008">
    <property type="entry name" value="Endo-1,3-beta-glucanase Engl1"/>
    <property type="match status" value="1"/>
</dbReference>
<reference evidence="20" key="2">
    <citation type="submission" date="2020-09" db="EMBL/GenBank/DDBJ databases">
        <title>Reference genome assembly for Australian Ascochyta lentis isolate Al4.</title>
        <authorList>
            <person name="Lee R.C."/>
            <person name="Farfan-Caceres L.M."/>
            <person name="Debler J.W."/>
            <person name="Williams A.H."/>
            <person name="Henares B.M."/>
        </authorList>
    </citation>
    <scope>NUCLEOTIDE SEQUENCE</scope>
    <source>
        <strain evidence="20">Al4</strain>
    </source>
</reference>
<dbReference type="Gene3D" id="1.20.5.420">
    <property type="entry name" value="Immunoglobulin FC, subunit C"/>
    <property type="match status" value="1"/>
</dbReference>
<feature type="compositionally biased region" description="Basic and acidic residues" evidence="16">
    <location>
        <begin position="987"/>
        <end position="1010"/>
    </location>
</feature>
<comment type="catalytic activity">
    <reaction evidence="1">
        <text>Hydrolysis of (1-&gt;3)-beta-D-glucosidic linkages in (1-&gt;3)-beta-D-glucans.</text>
        <dbReference type="EC" id="3.2.1.39"/>
    </reaction>
</comment>
<evidence type="ECO:0000313" key="20">
    <source>
        <dbReference type="EMBL" id="KAF9694859.1"/>
    </source>
</evidence>
<gene>
    <name evidence="20" type="ORF">EKO04_006725</name>
</gene>
<protein>
    <recommendedName>
        <fullName evidence="14">Glucan endo-1,3-beta-D-glucosidase 1</fullName>
        <ecNumber evidence="4">3.2.1.39</ecNumber>
    </recommendedName>
    <alternativeName>
        <fullName evidence="15">Daughter specific expression protein 4</fullName>
    </alternativeName>
</protein>
<keyword evidence="12" id="KW-0961">Cell wall biogenesis/degradation</keyword>
<feature type="compositionally biased region" description="Pro residues" evidence="16">
    <location>
        <begin position="920"/>
        <end position="931"/>
    </location>
</feature>
<feature type="domain" description="Glycosyl hydrolase family 81 N-terminal" evidence="18">
    <location>
        <begin position="139"/>
        <end position="455"/>
    </location>
</feature>
<evidence type="ECO:0000256" key="9">
    <source>
        <dbReference type="ARBA" id="ARBA00023180"/>
    </source>
</evidence>
<evidence type="ECO:0000256" key="12">
    <source>
        <dbReference type="ARBA" id="ARBA00023316"/>
    </source>
</evidence>
<dbReference type="InterPro" id="IPR005200">
    <property type="entry name" value="Endo-beta-glucanase"/>
</dbReference>
<evidence type="ECO:0000256" key="8">
    <source>
        <dbReference type="ARBA" id="ARBA00022801"/>
    </source>
</evidence>
<organism evidence="20 21">
    <name type="scientific">Ascochyta lentis</name>
    <dbReference type="NCBI Taxonomy" id="205686"/>
    <lineage>
        <taxon>Eukaryota</taxon>
        <taxon>Fungi</taxon>
        <taxon>Dikarya</taxon>
        <taxon>Ascomycota</taxon>
        <taxon>Pezizomycotina</taxon>
        <taxon>Dothideomycetes</taxon>
        <taxon>Pleosporomycetidae</taxon>
        <taxon>Pleosporales</taxon>
        <taxon>Pleosporineae</taxon>
        <taxon>Didymellaceae</taxon>
        <taxon>Ascochyta</taxon>
    </lineage>
</organism>
<sequence length="1045" mass="113821">MAKLSLLLAVSQLTLVYSLPAKDIKRQPGILDDRAVTISTNLDATTSYSTAIESLQTATLTTRPSLTGSILTALPTGGGITQDPADLPGVTATFDPLCPEETPLVPGPTAPAGQPSSDIFVPLATGVPAPSIPFRNDHVVPKQNILDGNVPIQTNKFYANFFLGSQQWPVWTHPYSVSWAKGRGGSYGMAISHTERSQFAFGPDTNNPQYFISPIGIQQMALSAAELQAGTVMTIESLKAFSVYANFAPSAGARVVMSVPVVQGMGFITSVYDNCQPMLSSGVFFRSLKYAGQVNSVTFKYNTQLEDGSQWLIYVTPLAADGIPPLTLVGGGTIRGPDSFTGLIQVTKNPSGQDGERIFDGSAGSYAISATISGAFNGPSGSYTLSWTKGGVLSQPLVMYALPHHVESFDQETRSAMTGIQLITTTKGAATAVQADRLTMIEPDLPTTIGFAPWAKAANGALGGTGNINLGASALQLVNAAGTTELRQDFIAQTSLNSMYYSGKGLAKFAGIVYTMQTMAGNSNLAAAGLEKLKDAFNVFVNNTQPEPLVYDTVWKGVVSGATYRSPTKDPGLDFGNTLYNDHHFHYGYFVYTAAVIGHLEPAWLDQGINRQWVNTLVRDYANPVTDGYFPFSRSFDWFHGHSWAKGLFESGDGKDQESTSEDTFATFALKMWGKISGDANMEARGNLQLAVQARSVRNYFLLKSDNKNQPPSFLHNKVTGILFENKVDHTTYFGSNVEYIQGIHMIPLNPSSAYTRPKDFVTEEWNTYFSNGRVDRIPGGWRGILYANLALIDPQTSYNYFASPSFDYGSLDGGASRTWYLAYSAAMLNVGSAVAEPDLTLQYPPQQQEPQQQPQQQPYQPQEPVDDGSQPQNTPQEEPVPPQPQQQEPPQTPEQQQPQAPPQQQQPQQEVAPSEDLPAAPPQAPVPAPSEVPDQDQSADSPYSNDPSFEWADYAPPDDSTAPQQQEQSQDRNPYANDPSSGWHDYFSDYRKHALHDTNARRYPWDVEPRNYYNRVETDDGGEDEWEDVLDCGDEGDGVQGEEH</sequence>
<dbReference type="PANTHER" id="PTHR31983:SF0">
    <property type="entry name" value="GLUCAN ENDO-1,3-BETA-D-GLUCOSIDASE 2"/>
    <property type="match status" value="1"/>
</dbReference>
<comment type="subcellular location">
    <subcellularLocation>
        <location evidence="2">Secreted</location>
        <location evidence="2">Cell wall</location>
    </subcellularLocation>
</comment>
<dbReference type="GO" id="GO:0000920">
    <property type="term" value="P:septum digestion after cytokinesis"/>
    <property type="evidence" value="ECO:0007669"/>
    <property type="project" value="UniProtKB-ARBA"/>
</dbReference>
<keyword evidence="5" id="KW-0134">Cell wall</keyword>
<feature type="compositionally biased region" description="Low complexity" evidence="16">
    <location>
        <begin position="886"/>
        <end position="913"/>
    </location>
</feature>
<keyword evidence="6" id="KW-0964">Secreted</keyword>
<dbReference type="GO" id="GO:0042973">
    <property type="term" value="F:glucan endo-1,3-beta-D-glucosidase activity"/>
    <property type="evidence" value="ECO:0007669"/>
    <property type="project" value="UniProtKB-EC"/>
</dbReference>
<keyword evidence="10" id="KW-0119">Carbohydrate metabolism</keyword>
<proteinExistence type="inferred from homology"/>
<feature type="signal peptide" evidence="17">
    <location>
        <begin position="1"/>
        <end position="18"/>
    </location>
</feature>
<keyword evidence="7 17" id="KW-0732">Signal</keyword>
<evidence type="ECO:0000256" key="14">
    <source>
        <dbReference type="ARBA" id="ARBA00074614"/>
    </source>
</evidence>
<feature type="compositionally biased region" description="Low complexity" evidence="16">
    <location>
        <begin position="845"/>
        <end position="864"/>
    </location>
</feature>
<evidence type="ECO:0000256" key="2">
    <source>
        <dbReference type="ARBA" id="ARBA00004191"/>
    </source>
</evidence>
<keyword evidence="9" id="KW-0325">Glycoprotein</keyword>
<dbReference type="GO" id="GO:0052861">
    <property type="term" value="F:endo-1,3(4)-beta-glucanase activity"/>
    <property type="evidence" value="ECO:0007669"/>
    <property type="project" value="InterPro"/>
</dbReference>
<evidence type="ECO:0000256" key="4">
    <source>
        <dbReference type="ARBA" id="ARBA00012780"/>
    </source>
</evidence>
<dbReference type="PANTHER" id="PTHR31983">
    <property type="entry name" value="ENDO-1,3(4)-BETA-GLUCANASE 1"/>
    <property type="match status" value="1"/>
</dbReference>
<dbReference type="Proteomes" id="UP000651452">
    <property type="component" value="Unassembled WGS sequence"/>
</dbReference>
<evidence type="ECO:0000256" key="11">
    <source>
        <dbReference type="ARBA" id="ARBA00023295"/>
    </source>
</evidence>
<evidence type="ECO:0000256" key="1">
    <source>
        <dbReference type="ARBA" id="ARBA00000382"/>
    </source>
</evidence>
<dbReference type="EC" id="3.2.1.39" evidence="4"/>
<dbReference type="AlphaFoldDB" id="A0A8H7J116"/>
<evidence type="ECO:0000256" key="17">
    <source>
        <dbReference type="SAM" id="SignalP"/>
    </source>
</evidence>
<dbReference type="PROSITE" id="PS52008">
    <property type="entry name" value="GH81"/>
    <property type="match status" value="1"/>
</dbReference>
<dbReference type="Gene3D" id="1.10.287.1170">
    <property type="entry name" value="glycoside hydrolase family 81 endo-[beta] glucanase"/>
    <property type="match status" value="1"/>
</dbReference>
<dbReference type="OrthoDB" id="4473401at2759"/>
<name>A0A8H7J116_9PLEO</name>
<evidence type="ECO:0000256" key="15">
    <source>
        <dbReference type="ARBA" id="ARBA00075210"/>
    </source>
</evidence>
<evidence type="ECO:0000259" key="18">
    <source>
        <dbReference type="Pfam" id="PF03639"/>
    </source>
</evidence>
<dbReference type="Pfam" id="PF17652">
    <property type="entry name" value="Glyco_hydro81C"/>
    <property type="match status" value="1"/>
</dbReference>
<feature type="chain" id="PRO_5034789652" description="Glucan endo-1,3-beta-D-glucosidase 1" evidence="17">
    <location>
        <begin position="19"/>
        <end position="1045"/>
    </location>
</feature>
<feature type="compositionally biased region" description="Polar residues" evidence="16">
    <location>
        <begin position="936"/>
        <end position="948"/>
    </location>
</feature>
<evidence type="ECO:0000313" key="21">
    <source>
        <dbReference type="Proteomes" id="UP000651452"/>
    </source>
</evidence>
<dbReference type="FunFam" id="2.70.98.30:FF:000006">
    <property type="entry name" value="Endo-1,3-beta-glucanase Engl1"/>
    <property type="match status" value="1"/>
</dbReference>
<dbReference type="Gene3D" id="2.70.98.30">
    <property type="entry name" value="Golgi alpha-mannosidase II, domain 4"/>
    <property type="match status" value="1"/>
</dbReference>
<reference evidence="20" key="1">
    <citation type="submission" date="2018-12" db="EMBL/GenBank/DDBJ databases">
        <authorList>
            <person name="Syme R.A."/>
            <person name="Farfan-Caceres L."/>
            <person name="Lichtenzveig J."/>
        </authorList>
    </citation>
    <scope>NUCLEOTIDE SEQUENCE</scope>
    <source>
        <strain evidence="20">Al4</strain>
    </source>
</reference>
<dbReference type="GO" id="GO:0009986">
    <property type="term" value="C:cell surface"/>
    <property type="evidence" value="ECO:0007669"/>
    <property type="project" value="TreeGrafter"/>
</dbReference>
<dbReference type="GO" id="GO:0071555">
    <property type="term" value="P:cell wall organization"/>
    <property type="evidence" value="ECO:0007669"/>
    <property type="project" value="UniProtKB-KW"/>
</dbReference>
<dbReference type="Pfam" id="PF03639">
    <property type="entry name" value="Glyco_hydro_81"/>
    <property type="match status" value="1"/>
</dbReference>
<dbReference type="FunFam" id="1.10.287.1170:FF:000001">
    <property type="entry name" value="Endo-1,3-beta-glucanase Engl1"/>
    <property type="match status" value="1"/>
</dbReference>
<dbReference type="InterPro" id="IPR040720">
    <property type="entry name" value="GH81_C"/>
</dbReference>
<evidence type="ECO:0000256" key="13">
    <source>
        <dbReference type="ARBA" id="ARBA00023326"/>
    </source>
</evidence>
<evidence type="ECO:0000256" key="6">
    <source>
        <dbReference type="ARBA" id="ARBA00022525"/>
    </source>
</evidence>
<dbReference type="InterPro" id="IPR040451">
    <property type="entry name" value="GH81_N"/>
</dbReference>
<evidence type="ECO:0000256" key="7">
    <source>
        <dbReference type="ARBA" id="ARBA00022729"/>
    </source>
</evidence>
<keyword evidence="21" id="KW-1185">Reference proteome</keyword>
<comment type="caution">
    <text evidence="20">The sequence shown here is derived from an EMBL/GenBank/DDBJ whole genome shotgun (WGS) entry which is preliminary data.</text>
</comment>
<evidence type="ECO:0000256" key="16">
    <source>
        <dbReference type="SAM" id="MobiDB-lite"/>
    </source>
</evidence>